<gene>
    <name evidence="9" type="ORF">AADG42_01910</name>
</gene>
<feature type="transmembrane region" description="Helical" evidence="7">
    <location>
        <begin position="748"/>
        <end position="768"/>
    </location>
</feature>
<dbReference type="PANTHER" id="PTHR30489">
    <property type="entry name" value="LIPOPROTEIN-RELEASING SYSTEM TRANSMEMBRANE PROTEIN LOLE"/>
    <property type="match status" value="1"/>
</dbReference>
<dbReference type="RefSeq" id="WP_425307551.1">
    <property type="nucleotide sequence ID" value="NZ_CP154795.1"/>
</dbReference>
<evidence type="ECO:0000256" key="7">
    <source>
        <dbReference type="SAM" id="Phobius"/>
    </source>
</evidence>
<keyword evidence="10" id="KW-1185">Reference proteome</keyword>
<keyword evidence="3" id="KW-1003">Cell membrane</keyword>
<comment type="subcellular location">
    <subcellularLocation>
        <location evidence="1">Cell membrane</location>
        <topology evidence="1">Multi-pass membrane protein</topology>
    </subcellularLocation>
</comment>
<feature type="transmembrane region" description="Helical" evidence="7">
    <location>
        <begin position="702"/>
        <end position="723"/>
    </location>
</feature>
<feature type="transmembrane region" description="Helical" evidence="7">
    <location>
        <begin position="357"/>
        <end position="382"/>
    </location>
</feature>
<feature type="domain" description="ABC3 transporter permease C-terminal" evidence="8">
    <location>
        <begin position="658"/>
        <end position="775"/>
    </location>
</feature>
<feature type="transmembrane region" description="Helical" evidence="7">
    <location>
        <begin position="308"/>
        <end position="337"/>
    </location>
</feature>
<evidence type="ECO:0000256" key="2">
    <source>
        <dbReference type="ARBA" id="ARBA00005236"/>
    </source>
</evidence>
<dbReference type="Proteomes" id="UP001442841">
    <property type="component" value="Chromosome"/>
</dbReference>
<evidence type="ECO:0000256" key="6">
    <source>
        <dbReference type="ARBA" id="ARBA00023136"/>
    </source>
</evidence>
<evidence type="ECO:0000313" key="10">
    <source>
        <dbReference type="Proteomes" id="UP001442841"/>
    </source>
</evidence>
<keyword evidence="6 7" id="KW-0472">Membrane</keyword>
<evidence type="ECO:0000256" key="4">
    <source>
        <dbReference type="ARBA" id="ARBA00022692"/>
    </source>
</evidence>
<comment type="similarity">
    <text evidence="2">Belongs to the ABC-4 integral membrane protein family. LolC/E subfamily.</text>
</comment>
<evidence type="ECO:0000313" key="9">
    <source>
        <dbReference type="EMBL" id="XAN06113.1"/>
    </source>
</evidence>
<dbReference type="InterPro" id="IPR010916">
    <property type="entry name" value="TonB_box_CS"/>
</dbReference>
<feature type="transmembrane region" description="Helical" evidence="7">
    <location>
        <begin position="21"/>
        <end position="43"/>
    </location>
</feature>
<feature type="transmembrane region" description="Helical" evidence="7">
    <location>
        <begin position="650"/>
        <end position="681"/>
    </location>
</feature>
<feature type="domain" description="ABC3 transporter permease C-terminal" evidence="8">
    <location>
        <begin position="270"/>
        <end position="387"/>
    </location>
</feature>
<protein>
    <submittedName>
        <fullName evidence="9">ABC transporter permease</fullName>
    </submittedName>
</protein>
<evidence type="ECO:0000256" key="1">
    <source>
        <dbReference type="ARBA" id="ARBA00004651"/>
    </source>
</evidence>
<dbReference type="PROSITE" id="PS00430">
    <property type="entry name" value="TONB_DEPENDENT_REC_1"/>
    <property type="match status" value="1"/>
</dbReference>
<name>A0ABZ3FJC7_9ACTN</name>
<reference evidence="9 10" key="1">
    <citation type="submission" date="2024-04" db="EMBL/GenBank/DDBJ databases">
        <title>Isolation of an actinomycete strain from pig manure.</title>
        <authorList>
            <person name="Gong T."/>
            <person name="Yu Z."/>
            <person name="An M."/>
            <person name="Wei C."/>
            <person name="Yang W."/>
            <person name="Liu L."/>
        </authorList>
    </citation>
    <scope>NUCLEOTIDE SEQUENCE [LARGE SCALE GENOMIC DNA]</scope>
    <source>
        <strain evidence="9 10">ZF39</strain>
    </source>
</reference>
<evidence type="ECO:0000256" key="3">
    <source>
        <dbReference type="ARBA" id="ARBA00022475"/>
    </source>
</evidence>
<keyword evidence="5 7" id="KW-1133">Transmembrane helix</keyword>
<dbReference type="EMBL" id="CP154795">
    <property type="protein sequence ID" value="XAN06113.1"/>
    <property type="molecule type" value="Genomic_DNA"/>
</dbReference>
<organism evidence="9 10">
    <name type="scientific">Ammonicoccus fulvus</name>
    <dbReference type="NCBI Taxonomy" id="3138240"/>
    <lineage>
        <taxon>Bacteria</taxon>
        <taxon>Bacillati</taxon>
        <taxon>Actinomycetota</taxon>
        <taxon>Actinomycetes</taxon>
        <taxon>Propionibacteriales</taxon>
        <taxon>Propionibacteriaceae</taxon>
        <taxon>Ammonicoccus</taxon>
    </lineage>
</organism>
<dbReference type="InterPro" id="IPR003838">
    <property type="entry name" value="ABC3_permease_C"/>
</dbReference>
<keyword evidence="4 7" id="KW-0812">Transmembrane</keyword>
<dbReference type="InterPro" id="IPR051447">
    <property type="entry name" value="Lipoprotein-release_system"/>
</dbReference>
<feature type="transmembrane region" description="Helical" evidence="7">
    <location>
        <begin position="264"/>
        <end position="287"/>
    </location>
</feature>
<evidence type="ECO:0000256" key="5">
    <source>
        <dbReference type="ARBA" id="ARBA00022989"/>
    </source>
</evidence>
<dbReference type="PANTHER" id="PTHR30489:SF0">
    <property type="entry name" value="LIPOPROTEIN-RELEASING SYSTEM TRANSMEMBRANE PROTEIN LOLE"/>
    <property type="match status" value="1"/>
</dbReference>
<accession>A0ABZ3FJC7</accession>
<dbReference type="Pfam" id="PF02687">
    <property type="entry name" value="FtsX"/>
    <property type="match status" value="2"/>
</dbReference>
<sequence>MTVRALGLLIRRGLRRTPGQHLVVLALSVVAGLLLHLGLVVTLEFPRSFERSIERLNTEDSLTVVASAELADEAEQFLAGRPEVRARDVQPARGAFVTVSDYRGEDAVSYVVFTDADAPPSIGAGAVVAESPEQLPDGIYLPYQFAKGGGFDLGDPITLRVGSQETTFHVQGLVETPFTGSFSAGLVGFGLPRDTYARFAERTVAPSVWLVRMQVGDPAQARPTESALSDHLCRAGAAENPALLPISINRELTLPAIQLSATSFALTLVVFALIVTAVAVAVIAFSVRSAVVREMPALGTLKALGFTSAQVVCAIALQHVVSVGLGGLIGALVSYAVLPGLEDTMAAQTGLVWEPGLQPWAVLATVVTLAGAAGVSAAAAAARVRRLLPVDALRGGLTAHSFRRNPLPLGRTPGPLTLLLGLKQAARRPGQGAFVTLVLAAVTFTGVFCVAAAAFFRDPAALYDVAFGDMGDITISAAAQTDPEAFRRELAAIPGVASAYFEDPLLQATSPAGTLMVKAMEDFSVLRDDSVVTGRAPRYPNEVALGPRVMRETGIGIGDEITLGVGDRSATYLVTAISQSSYGLGRNGMLTSDGYRRLAPDYRPGTLRLIVEPGAHIDDVLATAPDRFPEESAVASDTMRRTMIGTLADALGVVVVLYLGVGALVSVLVVGLVVAGAILHGRREAGIQKALGYESGQLLRQLLVTQLPALVVGIALGLVAGWAGSEPLISSAAALAGLARYPMEVTPAHLFGVGAGMFVLVVLTIVILGQRLRSVETVELVRDAG</sequence>
<proteinExistence type="inferred from homology"/>
<feature type="transmembrane region" description="Helical" evidence="7">
    <location>
        <begin position="433"/>
        <end position="456"/>
    </location>
</feature>
<evidence type="ECO:0000259" key="8">
    <source>
        <dbReference type="Pfam" id="PF02687"/>
    </source>
</evidence>